<dbReference type="CDD" id="cd04301">
    <property type="entry name" value="NAT_SF"/>
    <property type="match status" value="1"/>
</dbReference>
<evidence type="ECO:0000256" key="2">
    <source>
        <dbReference type="ARBA" id="ARBA00023315"/>
    </source>
</evidence>
<evidence type="ECO:0000313" key="5">
    <source>
        <dbReference type="EMBL" id="MEK0086261.1"/>
    </source>
</evidence>
<dbReference type="InterPro" id="IPR050680">
    <property type="entry name" value="YpeA/RimI_acetyltransf"/>
</dbReference>
<sequence>MHPPPKGKQETPTSISGGGSFGASQDLLTGKRYGFIYELFVLEEFRGKGMARKLIEAGIEHLKQDGYSEVRLRVYAGNQAMKLYETFGFKHH</sequence>
<dbReference type="EC" id="2.3.1.-" evidence="5"/>
<feature type="region of interest" description="Disordered" evidence="3">
    <location>
        <begin position="1"/>
        <end position="21"/>
    </location>
</feature>
<keyword evidence="1 5" id="KW-0808">Transferase</keyword>
<evidence type="ECO:0000256" key="1">
    <source>
        <dbReference type="ARBA" id="ARBA00022679"/>
    </source>
</evidence>
<dbReference type="EMBL" id="JBBLZC010000123">
    <property type="protein sequence ID" value="MEK0086261.1"/>
    <property type="molecule type" value="Genomic_DNA"/>
</dbReference>
<dbReference type="PANTHER" id="PTHR43420:SF41">
    <property type="entry name" value="IAA ACETYLTRANSFERASE"/>
    <property type="match status" value="1"/>
</dbReference>
<name>A0ABU8XYX7_9PROT</name>
<feature type="domain" description="N-acetyltransferase" evidence="4">
    <location>
        <begin position="1"/>
        <end position="92"/>
    </location>
</feature>
<evidence type="ECO:0000313" key="6">
    <source>
        <dbReference type="Proteomes" id="UP001375743"/>
    </source>
</evidence>
<evidence type="ECO:0000259" key="4">
    <source>
        <dbReference type="PROSITE" id="PS51186"/>
    </source>
</evidence>
<organism evidence="5 6">
    <name type="scientific">Benzoatithermus flavus</name>
    <dbReference type="NCBI Taxonomy" id="3108223"/>
    <lineage>
        <taxon>Bacteria</taxon>
        <taxon>Pseudomonadati</taxon>
        <taxon>Pseudomonadota</taxon>
        <taxon>Alphaproteobacteria</taxon>
        <taxon>Geminicoccales</taxon>
        <taxon>Geminicoccaceae</taxon>
        <taxon>Benzoatithermus</taxon>
    </lineage>
</organism>
<protein>
    <submittedName>
        <fullName evidence="5">GNAT family N-acetyltransferase</fullName>
        <ecNumber evidence="5">2.3.1.-</ecNumber>
    </submittedName>
</protein>
<dbReference type="Pfam" id="PF00583">
    <property type="entry name" value="Acetyltransf_1"/>
    <property type="match status" value="1"/>
</dbReference>
<dbReference type="InterPro" id="IPR016181">
    <property type="entry name" value="Acyl_CoA_acyltransferase"/>
</dbReference>
<dbReference type="Proteomes" id="UP001375743">
    <property type="component" value="Unassembled WGS sequence"/>
</dbReference>
<dbReference type="PANTHER" id="PTHR43420">
    <property type="entry name" value="ACETYLTRANSFERASE"/>
    <property type="match status" value="1"/>
</dbReference>
<accession>A0ABU8XYX7</accession>
<dbReference type="Gene3D" id="3.40.630.30">
    <property type="match status" value="1"/>
</dbReference>
<keyword evidence="6" id="KW-1185">Reference proteome</keyword>
<evidence type="ECO:0000256" key="3">
    <source>
        <dbReference type="SAM" id="MobiDB-lite"/>
    </source>
</evidence>
<dbReference type="SUPFAM" id="SSF55729">
    <property type="entry name" value="Acyl-CoA N-acyltransferases (Nat)"/>
    <property type="match status" value="1"/>
</dbReference>
<dbReference type="InterPro" id="IPR000182">
    <property type="entry name" value="GNAT_dom"/>
</dbReference>
<gene>
    <name evidence="5" type="ORF">U1T56_24265</name>
</gene>
<dbReference type="GO" id="GO:0016746">
    <property type="term" value="F:acyltransferase activity"/>
    <property type="evidence" value="ECO:0007669"/>
    <property type="project" value="UniProtKB-KW"/>
</dbReference>
<comment type="caution">
    <text evidence="5">The sequence shown here is derived from an EMBL/GenBank/DDBJ whole genome shotgun (WGS) entry which is preliminary data.</text>
</comment>
<dbReference type="PROSITE" id="PS51186">
    <property type="entry name" value="GNAT"/>
    <property type="match status" value="1"/>
</dbReference>
<feature type="non-terminal residue" evidence="5">
    <location>
        <position position="92"/>
    </location>
</feature>
<keyword evidence="2 5" id="KW-0012">Acyltransferase</keyword>
<reference evidence="5 6" key="1">
    <citation type="submission" date="2024-01" db="EMBL/GenBank/DDBJ databases">
        <title>Multi-omics insights into the function and evolution of sodium benzoate biodegradation pathways in Benzoatithermus flavus gen. nov., sp. nov. from hot spring.</title>
        <authorList>
            <person name="Hu C.-J."/>
            <person name="Li W.-J."/>
        </authorList>
    </citation>
    <scope>NUCLEOTIDE SEQUENCE [LARGE SCALE GENOMIC DNA]</scope>
    <source>
        <strain evidence="5 6">SYSU G07066</strain>
    </source>
</reference>
<proteinExistence type="predicted"/>